<dbReference type="InterPro" id="IPR027417">
    <property type="entry name" value="P-loop_NTPase"/>
</dbReference>
<evidence type="ECO:0000256" key="1">
    <source>
        <dbReference type="SAM" id="MobiDB-lite"/>
    </source>
</evidence>
<evidence type="ECO:0000259" key="2">
    <source>
        <dbReference type="SMART" id="SM00382"/>
    </source>
</evidence>
<evidence type="ECO:0000313" key="4">
    <source>
        <dbReference type="Proteomes" id="UP001321760"/>
    </source>
</evidence>
<dbReference type="PANTHER" id="PTHR46411">
    <property type="entry name" value="FAMILY ATPASE, PUTATIVE-RELATED"/>
    <property type="match status" value="1"/>
</dbReference>
<accession>A0AAV9G5W0</accession>
<proteinExistence type="predicted"/>
<sequence>MQPPKDSKQAPLRLEDLVSSVLSAENIANAQANPEEGRPPGRSYPPRKQLPVGSRLSPSVRECDWKRFKTYAPDEQRCIIDTLVAGNDLPLRIWDQGNERGVPPPRERGFSEAGDLDDERWIHRVRVRSAAVLKVLSVVSGEWLDVTKSHTFMRPFGMLILHHEQVKECVEALEGELEAGLSVVAEGEGGDGDEDEGEGTGEEHAARVLRELHCYIDFVEHSLLPDYHQFENASDIMTRVRYDDLWYLFRPGELIYVCQSPTHASTRGKFNLQDQAKHRIMRVAELSPHTARITGHGFYRGRYYAGSDGPQQGDGMASGCKVECYFLDFDGENFVPEWLTITFLPFPGKTQVGSLYAYPLRFAESSEELRSAGIATGRKVLECIERKRMAFDGPCLLYEPNNQEATAFKGEALREPERYDGEVYIDIKEAIKTRPYWSLRSHGLRLLGNPRLTLVVEDSPVVEHLPVQLNGEGLPSKPPSAKQHGDLVVQYDATMWFQGSRHVPTDTHISKKGGTPLASFPLNEEDLALVPSRIYAYLVRYRVFMAVDVQHMQPIPLQPAALDTICMEDTAKKMLRLAVSSYFRQGKDAAFSGSPVPRRKRRGVVVMIQGSPGSGKTATVEAVAHAYNKPLFMLEAGDLVSETEETMMMFEVAKAWDAVLLLDDADVLLSRSRHDSRVNQQAARFLRILDTFPGLIFLTTSHPAALDETVKSRVHVNICLKDLTLTQTRTIFQLNLDRIREEERHESEGEALSIADDQLLQFAEEHYNTHAANRWNGRQIRNMVNMAADLARCEAAPGTQPQLNVEHLRTAAEMMREPEDTSAGLVLRSALRRGEGFDEARFGVGRRRNTASSRRGDGEEDDDGGSEVSLDNGSPRDEEVQSIAQWSVVAK</sequence>
<gene>
    <name evidence="3" type="ORF">QBC34DRAFT_223121</name>
</gene>
<dbReference type="InterPro" id="IPR056599">
    <property type="entry name" value="AAA_lid_fung"/>
</dbReference>
<dbReference type="SMART" id="SM00382">
    <property type="entry name" value="AAA"/>
    <property type="match status" value="1"/>
</dbReference>
<reference evidence="3" key="1">
    <citation type="journal article" date="2023" name="Mol. Phylogenet. Evol.">
        <title>Genome-scale phylogeny and comparative genomics of the fungal order Sordariales.</title>
        <authorList>
            <person name="Hensen N."/>
            <person name="Bonometti L."/>
            <person name="Westerberg I."/>
            <person name="Brannstrom I.O."/>
            <person name="Guillou S."/>
            <person name="Cros-Aarteil S."/>
            <person name="Calhoun S."/>
            <person name="Haridas S."/>
            <person name="Kuo A."/>
            <person name="Mondo S."/>
            <person name="Pangilinan J."/>
            <person name="Riley R."/>
            <person name="LaButti K."/>
            <person name="Andreopoulos B."/>
            <person name="Lipzen A."/>
            <person name="Chen C."/>
            <person name="Yan M."/>
            <person name="Daum C."/>
            <person name="Ng V."/>
            <person name="Clum A."/>
            <person name="Steindorff A."/>
            <person name="Ohm R.A."/>
            <person name="Martin F."/>
            <person name="Silar P."/>
            <person name="Natvig D.O."/>
            <person name="Lalanne C."/>
            <person name="Gautier V."/>
            <person name="Ament-Velasquez S.L."/>
            <person name="Kruys A."/>
            <person name="Hutchinson M.I."/>
            <person name="Powell A.J."/>
            <person name="Barry K."/>
            <person name="Miller A.N."/>
            <person name="Grigoriev I.V."/>
            <person name="Debuchy R."/>
            <person name="Gladieux P."/>
            <person name="Hiltunen Thoren M."/>
            <person name="Johannesson H."/>
        </authorList>
    </citation>
    <scope>NUCLEOTIDE SEQUENCE</scope>
    <source>
        <strain evidence="3">PSN243</strain>
    </source>
</reference>
<reference evidence="3" key="2">
    <citation type="submission" date="2023-05" db="EMBL/GenBank/DDBJ databases">
        <authorList>
            <consortium name="Lawrence Berkeley National Laboratory"/>
            <person name="Steindorff A."/>
            <person name="Hensen N."/>
            <person name="Bonometti L."/>
            <person name="Westerberg I."/>
            <person name="Brannstrom I.O."/>
            <person name="Guillou S."/>
            <person name="Cros-Aarteil S."/>
            <person name="Calhoun S."/>
            <person name="Haridas S."/>
            <person name="Kuo A."/>
            <person name="Mondo S."/>
            <person name="Pangilinan J."/>
            <person name="Riley R."/>
            <person name="Labutti K."/>
            <person name="Andreopoulos B."/>
            <person name="Lipzen A."/>
            <person name="Chen C."/>
            <person name="Yanf M."/>
            <person name="Daum C."/>
            <person name="Ng V."/>
            <person name="Clum A."/>
            <person name="Ohm R."/>
            <person name="Martin F."/>
            <person name="Silar P."/>
            <person name="Natvig D."/>
            <person name="Lalanne C."/>
            <person name="Gautier V."/>
            <person name="Ament-Velasquez S.L."/>
            <person name="Kruys A."/>
            <person name="Hutchinson M.I."/>
            <person name="Powell A.J."/>
            <person name="Barry K."/>
            <person name="Miller A.N."/>
            <person name="Grigoriev I.V."/>
            <person name="Debuchy R."/>
            <person name="Gladieux P."/>
            <person name="Thoren M.H."/>
            <person name="Johannesson H."/>
        </authorList>
    </citation>
    <scope>NUCLEOTIDE SEQUENCE</scope>
    <source>
        <strain evidence="3">PSN243</strain>
    </source>
</reference>
<feature type="domain" description="AAA+ ATPase" evidence="2">
    <location>
        <begin position="602"/>
        <end position="720"/>
    </location>
</feature>
<dbReference type="SUPFAM" id="SSF52540">
    <property type="entry name" value="P-loop containing nucleoside triphosphate hydrolases"/>
    <property type="match status" value="1"/>
</dbReference>
<dbReference type="Pfam" id="PF23232">
    <property type="entry name" value="AAA_lid_13"/>
    <property type="match status" value="1"/>
</dbReference>
<dbReference type="Pfam" id="PF22942">
    <property type="entry name" value="DUF7025"/>
    <property type="match status" value="1"/>
</dbReference>
<keyword evidence="4" id="KW-1185">Reference proteome</keyword>
<dbReference type="InterPro" id="IPR003959">
    <property type="entry name" value="ATPase_AAA_core"/>
</dbReference>
<dbReference type="EMBL" id="MU866004">
    <property type="protein sequence ID" value="KAK4442891.1"/>
    <property type="molecule type" value="Genomic_DNA"/>
</dbReference>
<evidence type="ECO:0000313" key="3">
    <source>
        <dbReference type="EMBL" id="KAK4442891.1"/>
    </source>
</evidence>
<dbReference type="Proteomes" id="UP001321760">
    <property type="component" value="Unassembled WGS sequence"/>
</dbReference>
<dbReference type="Gene3D" id="3.40.50.300">
    <property type="entry name" value="P-loop containing nucleotide triphosphate hydrolases"/>
    <property type="match status" value="1"/>
</dbReference>
<name>A0AAV9G5W0_9PEZI</name>
<dbReference type="InterPro" id="IPR003593">
    <property type="entry name" value="AAA+_ATPase"/>
</dbReference>
<dbReference type="Pfam" id="PF00004">
    <property type="entry name" value="AAA"/>
    <property type="match status" value="1"/>
</dbReference>
<dbReference type="PANTHER" id="PTHR46411:SF3">
    <property type="entry name" value="AAA+ ATPASE DOMAIN-CONTAINING PROTEIN"/>
    <property type="match status" value="1"/>
</dbReference>
<comment type="caution">
    <text evidence="3">The sequence shown here is derived from an EMBL/GenBank/DDBJ whole genome shotgun (WGS) entry which is preliminary data.</text>
</comment>
<dbReference type="GO" id="GO:0005524">
    <property type="term" value="F:ATP binding"/>
    <property type="evidence" value="ECO:0007669"/>
    <property type="project" value="InterPro"/>
</dbReference>
<feature type="region of interest" description="Disordered" evidence="1">
    <location>
        <begin position="842"/>
        <end position="891"/>
    </location>
</feature>
<dbReference type="GO" id="GO:0016887">
    <property type="term" value="F:ATP hydrolysis activity"/>
    <property type="evidence" value="ECO:0007669"/>
    <property type="project" value="InterPro"/>
</dbReference>
<protein>
    <recommendedName>
        <fullName evidence="2">AAA+ ATPase domain-containing protein</fullName>
    </recommendedName>
</protein>
<feature type="region of interest" description="Disordered" evidence="1">
    <location>
        <begin position="25"/>
        <end position="55"/>
    </location>
</feature>
<dbReference type="AlphaFoldDB" id="A0AAV9G5W0"/>
<organism evidence="3 4">
    <name type="scientific">Podospora aff. communis PSN243</name>
    <dbReference type="NCBI Taxonomy" id="3040156"/>
    <lineage>
        <taxon>Eukaryota</taxon>
        <taxon>Fungi</taxon>
        <taxon>Dikarya</taxon>
        <taxon>Ascomycota</taxon>
        <taxon>Pezizomycotina</taxon>
        <taxon>Sordariomycetes</taxon>
        <taxon>Sordariomycetidae</taxon>
        <taxon>Sordariales</taxon>
        <taxon>Podosporaceae</taxon>
        <taxon>Podospora</taxon>
    </lineage>
</organism>
<dbReference type="InterPro" id="IPR054289">
    <property type="entry name" value="DUF7025"/>
</dbReference>